<keyword evidence="3" id="KW-1185">Reference proteome</keyword>
<dbReference type="PANTHER" id="PTHR36180:SF2">
    <property type="entry name" value="BRO FAMILY PROTEIN"/>
    <property type="match status" value="1"/>
</dbReference>
<dbReference type="InterPro" id="IPR003497">
    <property type="entry name" value="BRO_N_domain"/>
</dbReference>
<reference evidence="2" key="1">
    <citation type="submission" date="2023-07" db="EMBL/GenBank/DDBJ databases">
        <title>A collection of bacterial strains from the Burkholderia cepacia Research Laboratory and Repository.</title>
        <authorList>
            <person name="Lipuma J."/>
            <person name="Spilker T."/>
            <person name="Caverly L."/>
        </authorList>
    </citation>
    <scope>NUCLEOTIDE SEQUENCE</scope>
    <source>
        <strain evidence="2">AU42020</strain>
    </source>
</reference>
<dbReference type="PANTHER" id="PTHR36180">
    <property type="entry name" value="DNA-BINDING PROTEIN-RELATED-RELATED"/>
    <property type="match status" value="1"/>
</dbReference>
<dbReference type="PROSITE" id="PS51750">
    <property type="entry name" value="BRO_N"/>
    <property type="match status" value="1"/>
</dbReference>
<feature type="domain" description="Bro-N" evidence="1">
    <location>
        <begin position="1"/>
        <end position="119"/>
    </location>
</feature>
<gene>
    <name evidence="2" type="ORF">QZM52_20260</name>
</gene>
<dbReference type="RefSeq" id="WP_301756094.1">
    <property type="nucleotide sequence ID" value="NZ_JAUJSQ010000007.1"/>
</dbReference>
<name>A0ABT8PEW2_9BURK</name>
<dbReference type="EMBL" id="JAUJSQ010000007">
    <property type="protein sequence ID" value="MDN7933623.1"/>
    <property type="molecule type" value="Genomic_DNA"/>
</dbReference>
<dbReference type="Proteomes" id="UP001171606">
    <property type="component" value="Unassembled WGS sequence"/>
</dbReference>
<comment type="caution">
    <text evidence="2">The sequence shown here is derived from an EMBL/GenBank/DDBJ whole genome shotgun (WGS) entry which is preliminary data.</text>
</comment>
<organism evidence="2 3">
    <name type="scientific">Burkholderia metallica</name>
    <dbReference type="NCBI Taxonomy" id="488729"/>
    <lineage>
        <taxon>Bacteria</taxon>
        <taxon>Pseudomonadati</taxon>
        <taxon>Pseudomonadota</taxon>
        <taxon>Betaproteobacteria</taxon>
        <taxon>Burkholderiales</taxon>
        <taxon>Burkholderiaceae</taxon>
        <taxon>Burkholderia</taxon>
        <taxon>Burkholderia cepacia complex</taxon>
    </lineage>
</organism>
<proteinExistence type="predicted"/>
<dbReference type="SMART" id="SM01040">
    <property type="entry name" value="Bro-N"/>
    <property type="match status" value="1"/>
</dbReference>
<evidence type="ECO:0000259" key="1">
    <source>
        <dbReference type="PROSITE" id="PS51750"/>
    </source>
</evidence>
<dbReference type="Pfam" id="PF02498">
    <property type="entry name" value="Bro-N"/>
    <property type="match status" value="1"/>
</dbReference>
<protein>
    <submittedName>
        <fullName evidence="2">Bro-N domain-containing protein</fullName>
    </submittedName>
</protein>
<sequence>MAIKNPPEDGVISSDTTSHTFNFENLPIRTTNQSGEVWFVAADVCTALEIGNPRQAVTRLDDDERDTFGIRDALGRQQDTVVINESGLYSLILSSRKPQARAFKRWVTHEVLPSIRKTGRYESAEQPSAPDRIDPRTLLLSEQSNLKTELPPKVADAVDRRAWELAREAYELTREHLRRRIAFRAAGGNPMVVNEQKALQVIMEGDLGDALAHGYHFKINCIERFVATSLQTMNELATDIRESKQRLLRPQSPTENRL</sequence>
<accession>A0ABT8PEW2</accession>
<evidence type="ECO:0000313" key="3">
    <source>
        <dbReference type="Proteomes" id="UP001171606"/>
    </source>
</evidence>
<evidence type="ECO:0000313" key="2">
    <source>
        <dbReference type="EMBL" id="MDN7933623.1"/>
    </source>
</evidence>